<evidence type="ECO:0000313" key="3">
    <source>
        <dbReference type="Proteomes" id="UP000198847"/>
    </source>
</evidence>
<dbReference type="InterPro" id="IPR051454">
    <property type="entry name" value="RNA/ubiquinone_mod_enzymes"/>
</dbReference>
<dbReference type="GO" id="GO:0008233">
    <property type="term" value="F:peptidase activity"/>
    <property type="evidence" value="ECO:0007669"/>
    <property type="project" value="UniProtKB-KW"/>
</dbReference>
<keyword evidence="3" id="KW-1185">Reference proteome</keyword>
<dbReference type="Pfam" id="PF12392">
    <property type="entry name" value="DUF3656"/>
    <property type="match status" value="1"/>
</dbReference>
<dbReference type="Proteomes" id="UP000198847">
    <property type="component" value="Unassembled WGS sequence"/>
</dbReference>
<dbReference type="Pfam" id="PF01136">
    <property type="entry name" value="Peptidase_U32"/>
    <property type="match status" value="2"/>
</dbReference>
<dbReference type="GO" id="GO:0006508">
    <property type="term" value="P:proteolysis"/>
    <property type="evidence" value="ECO:0007669"/>
    <property type="project" value="UniProtKB-KW"/>
</dbReference>
<dbReference type="InterPro" id="IPR020988">
    <property type="entry name" value="Pept_U32_collagenase"/>
</dbReference>
<proteinExistence type="predicted"/>
<dbReference type="InterPro" id="IPR001539">
    <property type="entry name" value="Peptidase_U32"/>
</dbReference>
<protein>
    <submittedName>
        <fullName evidence="2">Putative protease</fullName>
    </submittedName>
</protein>
<keyword evidence="2" id="KW-0378">Hydrolase</keyword>
<dbReference type="EMBL" id="FODY01000005">
    <property type="protein sequence ID" value="SEO77425.1"/>
    <property type="molecule type" value="Genomic_DNA"/>
</dbReference>
<gene>
    <name evidence="2" type="ORF">SAMN04490178_10535</name>
</gene>
<sequence>MELLAPVGSYPALVAAVESGADAVYLAGKSFGARAYADNFGEEELAAAVRFAHLRGVLVYITVNTLVDTAELKELAAYLQLLDRLQVDAIIVQDLGVAALGRRLIPQVPLHASTQMTIHNLAGVEYLAELGFSRAVLARELSLEEIRHICQHSPIEIEVFVHGALCISYSGQCLMSSMIGGRSGNRGRCAQPCRLPYTLVDREGNNVLADADAGEYLLSPKDFNTLDDMPNLMDAGVTSFKIEGRMKRPEYVAVVVDIYRRRIQSYLEGNPDASVAVLQHKNLAQIFNRDFTTAYLHKKTGREMMSHRRPNNRGVRIGRVLAYDPVGKAVRLKLDEELHVDDIIEFWVKVGGRVNTTVTAIRLEGSEVAAAPAGAEVTVAVPSPVKAGDRVFKIFDARLMEYARRFFTGAAPVRRIPVKVVVEVAQGRPLVVHMQDGDGFTGQAATQFIAEAARNRPLTAETVAKQIERLGTTVFAVKQLECRIDGAVMVPLSEINDARRRAVEALEEDRLARFSRPAAPLKSSRLPEPASIKPVAGKKPELVVQVDTLEKVKTALRQGADRIMFGGETLNHQALSPEDYRRAVDLVRSAGKKIVLSTPRLAKEWQMPKLRQELALFESLAPDAVAVANLGMLYLAREQISLPLHGDYPLNIYNLYTIQFLAAQQLASLTLSPELTFSQVEKLAGSSPVELECLVHGYLTLMVSEYCAVGSFLGQLHTGTCQQTCLKGQYWLKDRKGEQFPLATDQYCRMHVLNGKELSMVPHIDRFAESGISRLRIEGKWGSDAHLAEVVRLYRECIDLGTGERQRVQEKINAAEHEDITRGHYFRGVL</sequence>
<accession>A0A1H8SFS1</accession>
<dbReference type="AlphaFoldDB" id="A0A1H8SFS1"/>
<dbReference type="PANTHER" id="PTHR30217:SF10">
    <property type="entry name" value="23S RRNA 5-HYDROXYCYTIDINE C2501 SYNTHASE"/>
    <property type="match status" value="1"/>
</dbReference>
<dbReference type="PANTHER" id="PTHR30217">
    <property type="entry name" value="PEPTIDASE U32 FAMILY"/>
    <property type="match status" value="1"/>
</dbReference>
<organism evidence="2 3">
    <name type="scientific">Propionispora vibrioides</name>
    <dbReference type="NCBI Taxonomy" id="112903"/>
    <lineage>
        <taxon>Bacteria</taxon>
        <taxon>Bacillati</taxon>
        <taxon>Bacillota</taxon>
        <taxon>Negativicutes</taxon>
        <taxon>Selenomonadales</taxon>
        <taxon>Sporomusaceae</taxon>
        <taxon>Propionispora</taxon>
    </lineage>
</organism>
<reference evidence="2 3" key="1">
    <citation type="submission" date="2016-10" db="EMBL/GenBank/DDBJ databases">
        <authorList>
            <person name="de Groot N.N."/>
        </authorList>
    </citation>
    <scope>NUCLEOTIDE SEQUENCE [LARGE SCALE GENOMIC DNA]</scope>
    <source>
        <strain evidence="2 3">DSM 13305</strain>
    </source>
</reference>
<dbReference type="STRING" id="112903.SAMN04490178_10535"/>
<name>A0A1H8SFS1_9FIRM</name>
<keyword evidence="2" id="KW-0645">Protease</keyword>
<dbReference type="PROSITE" id="PS01276">
    <property type="entry name" value="PEPTIDASE_U32"/>
    <property type="match status" value="1"/>
</dbReference>
<evidence type="ECO:0000313" key="2">
    <source>
        <dbReference type="EMBL" id="SEO77425.1"/>
    </source>
</evidence>
<evidence type="ECO:0000259" key="1">
    <source>
        <dbReference type="Pfam" id="PF12392"/>
    </source>
</evidence>
<feature type="domain" description="Peptidase U32 collagenase" evidence="1">
    <location>
        <begin position="391"/>
        <end position="511"/>
    </location>
</feature>